<dbReference type="PRINTS" id="PR00368">
    <property type="entry name" value="FADPNR"/>
</dbReference>
<accession>F2LW69</accession>
<keyword evidence="11" id="KW-1185">Reference proteome</keyword>
<evidence type="ECO:0000313" key="10">
    <source>
        <dbReference type="EMBL" id="AEA34003.1"/>
    </source>
</evidence>
<reference evidence="10 11" key="1">
    <citation type="journal article" date="2011" name="Stand. Genomic Sci.">
        <title>Complete genome sequence of the thermophilic sulfur-reducer Hippea maritima type strain (MH(2)).</title>
        <authorList>
            <person name="Huntemann M."/>
            <person name="Lu M."/>
            <person name="Nolan M."/>
            <person name="Lapidus A."/>
            <person name="Lucas S."/>
            <person name="Hammon N."/>
            <person name="Deshpande S."/>
            <person name="Cheng J.F."/>
            <person name="Tapia R."/>
            <person name="Han C."/>
            <person name="Goodwin L."/>
            <person name="Pitluck S."/>
            <person name="Liolios K."/>
            <person name="Pagani I."/>
            <person name="Ivanova N."/>
            <person name="Ovchinikova G."/>
            <person name="Pati A."/>
            <person name="Chen A."/>
            <person name="Palaniappan K."/>
            <person name="Land M."/>
            <person name="Hauser L."/>
            <person name="Jeffries C.D."/>
            <person name="Detter J.C."/>
            <person name="Brambilla E.M."/>
            <person name="Rohde M."/>
            <person name="Spring S."/>
            <person name="Goker M."/>
            <person name="Woyke T."/>
            <person name="Bristow J."/>
            <person name="Eisen J.A."/>
            <person name="Markowitz V."/>
            <person name="Hugenholtz P."/>
            <person name="Kyrpides N.C."/>
            <person name="Klenk H.P."/>
            <person name="Mavromatis K."/>
        </authorList>
    </citation>
    <scope>NUCLEOTIDE SEQUENCE [LARGE SCALE GENOMIC DNA]</scope>
    <source>
        <strain evidence="11">ATCC 700847 / DSM 10411 / MH2</strain>
    </source>
</reference>
<comment type="cofactor">
    <cofactor evidence="8">
        <name>FAD</name>
        <dbReference type="ChEBI" id="CHEBI:57692"/>
    </cofactor>
    <text evidence="8">Binds 1 FAD per subunit.</text>
</comment>
<gene>
    <name evidence="10" type="ordered locus">Hipma_1037</name>
</gene>
<dbReference type="GO" id="GO:0004791">
    <property type="term" value="F:thioredoxin-disulfide reductase (NADPH) activity"/>
    <property type="evidence" value="ECO:0007669"/>
    <property type="project" value="UniProtKB-UniRule"/>
</dbReference>
<dbReference type="STRING" id="760142.Hipma_1037"/>
<dbReference type="InterPro" id="IPR023753">
    <property type="entry name" value="FAD/NAD-binding_dom"/>
</dbReference>
<dbReference type="PANTHER" id="PTHR48105">
    <property type="entry name" value="THIOREDOXIN REDUCTASE 1-RELATED-RELATED"/>
    <property type="match status" value="1"/>
</dbReference>
<proteinExistence type="inferred from homology"/>
<evidence type="ECO:0000256" key="7">
    <source>
        <dbReference type="RuleBase" id="RU003880"/>
    </source>
</evidence>
<keyword evidence="6 7" id="KW-0676">Redox-active center</keyword>
<dbReference type="EMBL" id="CP002606">
    <property type="protein sequence ID" value="AEA34003.1"/>
    <property type="molecule type" value="Genomic_DNA"/>
</dbReference>
<dbReference type="InterPro" id="IPR008255">
    <property type="entry name" value="Pyr_nucl-diS_OxRdtase_2_AS"/>
</dbReference>
<dbReference type="PRINTS" id="PR00469">
    <property type="entry name" value="PNDRDTASEII"/>
</dbReference>
<evidence type="ECO:0000256" key="4">
    <source>
        <dbReference type="ARBA" id="ARBA00023002"/>
    </source>
</evidence>
<dbReference type="PROSITE" id="PS00573">
    <property type="entry name" value="PYRIDINE_REDOX_2"/>
    <property type="match status" value="1"/>
</dbReference>
<keyword evidence="3 7" id="KW-0274">FAD</keyword>
<feature type="domain" description="FAD/NAD(P)-binding" evidence="9">
    <location>
        <begin position="2"/>
        <end position="290"/>
    </location>
</feature>
<keyword evidence="2 7" id="KW-0285">Flavoprotein</keyword>
<evidence type="ECO:0000259" key="9">
    <source>
        <dbReference type="Pfam" id="PF07992"/>
    </source>
</evidence>
<dbReference type="Pfam" id="PF07992">
    <property type="entry name" value="Pyr_redox_2"/>
    <property type="match status" value="1"/>
</dbReference>
<dbReference type="FunCoup" id="F2LW69">
    <property type="interactions" value="351"/>
</dbReference>
<dbReference type="EC" id="1.8.1.9" evidence="7"/>
<protein>
    <recommendedName>
        <fullName evidence="7">Thioredoxin reductase</fullName>
        <ecNumber evidence="7">1.8.1.9</ecNumber>
    </recommendedName>
</protein>
<reference evidence="11" key="2">
    <citation type="submission" date="2011-03" db="EMBL/GenBank/DDBJ databases">
        <title>The complete genome of Hippea maritima DSM 10411.</title>
        <authorList>
            <consortium name="US DOE Joint Genome Institute (JGI-PGF)"/>
            <person name="Lucas S."/>
            <person name="Copeland A."/>
            <person name="Lapidus A."/>
            <person name="Bruce D."/>
            <person name="Goodwin L."/>
            <person name="Pitluck S."/>
            <person name="Peters L."/>
            <person name="Kyrpides N."/>
            <person name="Mavromatis K."/>
            <person name="Pagani I."/>
            <person name="Ivanova N."/>
            <person name="Mikhailova N."/>
            <person name="Lu M."/>
            <person name="Detter J.C."/>
            <person name="Tapia R."/>
            <person name="Han C."/>
            <person name="Land M."/>
            <person name="Hauser L."/>
            <person name="Markowitz V."/>
            <person name="Cheng J.-F."/>
            <person name="Hugenholtz P."/>
            <person name="Woyke T."/>
            <person name="Wu D."/>
            <person name="Spring S."/>
            <person name="Schroeder M."/>
            <person name="Brambilla E."/>
            <person name="Klenk H.-P."/>
            <person name="Eisen J.A."/>
        </authorList>
    </citation>
    <scope>NUCLEOTIDE SEQUENCE [LARGE SCALE GENOMIC DNA]</scope>
    <source>
        <strain evidence="11">ATCC 700847 / DSM 10411 / MH2</strain>
    </source>
</reference>
<sequence length="305" mass="33121">MYDVVIIGGGPAGLAAGIYAARGGLKTIICEEKVFGGQIVMSYEVENYPGFPKGISGMELMDNFIKQAERFGVEMNYDGVKSIEDEGKTKCVTLSNDTKLTTKTIIIAAGASPNKLNCPGEKKFTGRGVSYCATCDGAFFRGKPVAVIGGGDSALEEALYLANLASKVYIIHRRDQLRAVKILQDRAFENKKIEFIFNHVVKEIQGDKFVNGILIENVKTGELSRVEVDGVFIYVGLTPNTEFVSDIIKLDEEGYIITNERMETNIPGIFAAGDIRVTPLRQVLTAASDGAIAASCAQKYIEMKC</sequence>
<evidence type="ECO:0000313" key="11">
    <source>
        <dbReference type="Proteomes" id="UP000008139"/>
    </source>
</evidence>
<keyword evidence="8" id="KW-0521">NADP</keyword>
<keyword evidence="4 7" id="KW-0560">Oxidoreductase</keyword>
<dbReference type="InterPro" id="IPR005982">
    <property type="entry name" value="Thioredox_Rdtase"/>
</dbReference>
<dbReference type="NCBIfam" id="TIGR01292">
    <property type="entry name" value="TRX_reduct"/>
    <property type="match status" value="1"/>
</dbReference>
<comment type="catalytic activity">
    <reaction evidence="7">
        <text>[thioredoxin]-dithiol + NADP(+) = [thioredoxin]-disulfide + NADPH + H(+)</text>
        <dbReference type="Rhea" id="RHEA:20345"/>
        <dbReference type="Rhea" id="RHEA-COMP:10698"/>
        <dbReference type="Rhea" id="RHEA-COMP:10700"/>
        <dbReference type="ChEBI" id="CHEBI:15378"/>
        <dbReference type="ChEBI" id="CHEBI:29950"/>
        <dbReference type="ChEBI" id="CHEBI:50058"/>
        <dbReference type="ChEBI" id="CHEBI:57783"/>
        <dbReference type="ChEBI" id="CHEBI:58349"/>
        <dbReference type="EC" id="1.8.1.9"/>
    </reaction>
</comment>
<dbReference type="SUPFAM" id="SSF51905">
    <property type="entry name" value="FAD/NAD(P)-binding domain"/>
    <property type="match status" value="1"/>
</dbReference>
<dbReference type="InterPro" id="IPR036188">
    <property type="entry name" value="FAD/NAD-bd_sf"/>
</dbReference>
<evidence type="ECO:0000256" key="2">
    <source>
        <dbReference type="ARBA" id="ARBA00022630"/>
    </source>
</evidence>
<dbReference type="eggNOG" id="COG0492">
    <property type="taxonomic scope" value="Bacteria"/>
</dbReference>
<evidence type="ECO:0000256" key="5">
    <source>
        <dbReference type="ARBA" id="ARBA00023157"/>
    </source>
</evidence>
<evidence type="ECO:0000256" key="3">
    <source>
        <dbReference type="ARBA" id="ARBA00022827"/>
    </source>
</evidence>
<evidence type="ECO:0000256" key="8">
    <source>
        <dbReference type="RuleBase" id="RU003881"/>
    </source>
</evidence>
<organism evidence="10 11">
    <name type="scientific">Hippea maritima (strain ATCC 700847 / DSM 10411 / MH2)</name>
    <dbReference type="NCBI Taxonomy" id="760142"/>
    <lineage>
        <taxon>Bacteria</taxon>
        <taxon>Pseudomonadati</taxon>
        <taxon>Campylobacterota</taxon>
        <taxon>Desulfurellia</taxon>
        <taxon>Desulfurellales</taxon>
        <taxon>Hippeaceae</taxon>
        <taxon>Hippea</taxon>
    </lineage>
</organism>
<evidence type="ECO:0000256" key="1">
    <source>
        <dbReference type="ARBA" id="ARBA00009333"/>
    </source>
</evidence>
<dbReference type="Gene3D" id="3.50.50.60">
    <property type="entry name" value="FAD/NAD(P)-binding domain"/>
    <property type="match status" value="2"/>
</dbReference>
<dbReference type="GO" id="GO:0005737">
    <property type="term" value="C:cytoplasm"/>
    <property type="evidence" value="ECO:0007669"/>
    <property type="project" value="InterPro"/>
</dbReference>
<dbReference type="HOGENOM" id="CLU_031864_5_3_7"/>
<dbReference type="Proteomes" id="UP000008139">
    <property type="component" value="Chromosome"/>
</dbReference>
<keyword evidence="5" id="KW-1015">Disulfide bond</keyword>
<dbReference type="AlphaFoldDB" id="F2LW69"/>
<comment type="similarity">
    <text evidence="1 7">Belongs to the class-II pyridine nucleotide-disulfide oxidoreductase family.</text>
</comment>
<comment type="subunit">
    <text evidence="7">Homodimer.</text>
</comment>
<dbReference type="KEGG" id="hmr:Hipma_1037"/>
<name>F2LW69_HIPMA</name>
<dbReference type="RefSeq" id="WP_013682042.1">
    <property type="nucleotide sequence ID" value="NC_015318.1"/>
</dbReference>
<evidence type="ECO:0000256" key="6">
    <source>
        <dbReference type="ARBA" id="ARBA00023284"/>
    </source>
</evidence>
<dbReference type="GO" id="GO:0019430">
    <property type="term" value="P:removal of superoxide radicals"/>
    <property type="evidence" value="ECO:0007669"/>
    <property type="project" value="UniProtKB-UniRule"/>
</dbReference>
<dbReference type="OrthoDB" id="9806179at2"/>
<dbReference type="InterPro" id="IPR050097">
    <property type="entry name" value="Ferredoxin-NADP_redctase_2"/>
</dbReference>
<dbReference type="InParanoid" id="F2LW69"/>